<evidence type="ECO:0000256" key="8">
    <source>
        <dbReference type="SAM" id="Phobius"/>
    </source>
</evidence>
<feature type="transmembrane region" description="Helical" evidence="8">
    <location>
        <begin position="364"/>
        <end position="383"/>
    </location>
</feature>
<feature type="transmembrane region" description="Helical" evidence="8">
    <location>
        <begin position="292"/>
        <end position="312"/>
    </location>
</feature>
<dbReference type="InterPro" id="IPR050297">
    <property type="entry name" value="LipidA_mod_glycosyltrf_83"/>
</dbReference>
<keyword evidence="7 8" id="KW-0472">Membrane</keyword>
<dbReference type="GO" id="GO:0005886">
    <property type="term" value="C:plasma membrane"/>
    <property type="evidence" value="ECO:0007669"/>
    <property type="project" value="UniProtKB-SubCell"/>
</dbReference>
<comment type="subcellular location">
    <subcellularLocation>
        <location evidence="1">Cell membrane</location>
        <topology evidence="1">Multi-pass membrane protein</topology>
    </subcellularLocation>
</comment>
<feature type="transmembrane region" description="Helical" evidence="8">
    <location>
        <begin position="333"/>
        <end position="358"/>
    </location>
</feature>
<proteinExistence type="predicted"/>
<dbReference type="InterPro" id="IPR038731">
    <property type="entry name" value="RgtA/B/C-like"/>
</dbReference>
<dbReference type="PANTHER" id="PTHR33908:SF11">
    <property type="entry name" value="MEMBRANE PROTEIN"/>
    <property type="match status" value="1"/>
</dbReference>
<keyword evidence="2" id="KW-1003">Cell membrane</keyword>
<feature type="transmembrane region" description="Helical" evidence="8">
    <location>
        <begin position="216"/>
        <end position="238"/>
    </location>
</feature>
<feature type="transmembrane region" description="Helical" evidence="8">
    <location>
        <begin position="176"/>
        <end position="209"/>
    </location>
</feature>
<accession>A0A1F6N418</accession>
<evidence type="ECO:0000259" key="9">
    <source>
        <dbReference type="Pfam" id="PF13231"/>
    </source>
</evidence>
<gene>
    <name evidence="10" type="ORF">A2983_03155</name>
</gene>
<feature type="transmembrane region" description="Helical" evidence="8">
    <location>
        <begin position="144"/>
        <end position="164"/>
    </location>
</feature>
<evidence type="ECO:0000256" key="7">
    <source>
        <dbReference type="ARBA" id="ARBA00023136"/>
    </source>
</evidence>
<evidence type="ECO:0000313" key="10">
    <source>
        <dbReference type="EMBL" id="OGH78488.1"/>
    </source>
</evidence>
<protein>
    <recommendedName>
        <fullName evidence="9">Glycosyltransferase RgtA/B/C/D-like domain-containing protein</fullName>
    </recommendedName>
</protein>
<feature type="transmembrane region" description="Helical" evidence="8">
    <location>
        <begin position="390"/>
        <end position="407"/>
    </location>
</feature>
<keyword evidence="6 8" id="KW-1133">Transmembrane helix</keyword>
<name>A0A1F6N418_9BACT</name>
<dbReference type="AlphaFoldDB" id="A0A1F6N418"/>
<feature type="transmembrane region" description="Helical" evidence="8">
    <location>
        <begin position="15"/>
        <end position="33"/>
    </location>
</feature>
<feature type="transmembrane region" description="Helical" evidence="8">
    <location>
        <begin position="96"/>
        <end position="115"/>
    </location>
</feature>
<dbReference type="Pfam" id="PF13231">
    <property type="entry name" value="PMT_2"/>
    <property type="match status" value="1"/>
</dbReference>
<feature type="transmembrane region" description="Helical" evidence="8">
    <location>
        <begin position="419"/>
        <end position="442"/>
    </location>
</feature>
<dbReference type="Proteomes" id="UP000177040">
    <property type="component" value="Unassembled WGS sequence"/>
</dbReference>
<evidence type="ECO:0000256" key="2">
    <source>
        <dbReference type="ARBA" id="ARBA00022475"/>
    </source>
</evidence>
<evidence type="ECO:0000256" key="6">
    <source>
        <dbReference type="ARBA" id="ARBA00022989"/>
    </source>
</evidence>
<keyword evidence="3" id="KW-0328">Glycosyltransferase</keyword>
<comment type="caution">
    <text evidence="10">The sequence shown here is derived from an EMBL/GenBank/DDBJ whole genome shotgun (WGS) entry which is preliminary data.</text>
</comment>
<dbReference type="PANTHER" id="PTHR33908">
    <property type="entry name" value="MANNOSYLTRANSFERASE YKCB-RELATED"/>
    <property type="match status" value="1"/>
</dbReference>
<keyword evidence="4" id="KW-0808">Transferase</keyword>
<evidence type="ECO:0000256" key="3">
    <source>
        <dbReference type="ARBA" id="ARBA00022676"/>
    </source>
</evidence>
<dbReference type="GO" id="GO:0016763">
    <property type="term" value="F:pentosyltransferase activity"/>
    <property type="evidence" value="ECO:0007669"/>
    <property type="project" value="TreeGrafter"/>
</dbReference>
<reference evidence="10 11" key="1">
    <citation type="journal article" date="2016" name="Nat. Commun.">
        <title>Thousands of microbial genomes shed light on interconnected biogeochemical processes in an aquifer system.</title>
        <authorList>
            <person name="Anantharaman K."/>
            <person name="Brown C.T."/>
            <person name="Hug L.A."/>
            <person name="Sharon I."/>
            <person name="Castelle C.J."/>
            <person name="Probst A.J."/>
            <person name="Thomas B.C."/>
            <person name="Singh A."/>
            <person name="Wilkins M.J."/>
            <person name="Karaoz U."/>
            <person name="Brodie E.L."/>
            <person name="Williams K.H."/>
            <person name="Hubbard S.S."/>
            <person name="Banfield J.F."/>
        </authorList>
    </citation>
    <scope>NUCLEOTIDE SEQUENCE [LARGE SCALE GENOMIC DNA]</scope>
</reference>
<organism evidence="10 11">
    <name type="scientific">Candidatus Magasanikbacteria bacterium RIFCSPLOWO2_01_FULL_40_15</name>
    <dbReference type="NCBI Taxonomy" id="1798686"/>
    <lineage>
        <taxon>Bacteria</taxon>
        <taxon>Candidatus Magasanikiibacteriota</taxon>
    </lineage>
</organism>
<evidence type="ECO:0000256" key="1">
    <source>
        <dbReference type="ARBA" id="ARBA00004651"/>
    </source>
</evidence>
<dbReference type="EMBL" id="MFQH01000009">
    <property type="protein sequence ID" value="OGH78488.1"/>
    <property type="molecule type" value="Genomic_DNA"/>
</dbReference>
<evidence type="ECO:0000256" key="5">
    <source>
        <dbReference type="ARBA" id="ARBA00022692"/>
    </source>
</evidence>
<sequence>MNWSILKKIKDKKSYSIIIFLVIFCVTLGYSFYHRIEPVVDAKAYDKIAVNLVNGFGFREDRTQNYQFDTAIIRAGPGYEFFLATIYNVFGYHYEAVWIIQAILHVLSALLLFFISRKLFVEKGEQIGLIAAGLFGFHPDLIEISAMLMTETLYLFFIILVAWFLVDSYQALRRTFWHSIVFGLVTGFAILTRPTVILFIVVIGAFCLYQKKYRILFLFGLGLVATLTPWVIHNYLIFHQFILTTLIGSYNLWVGNTLLANGGQIAGGFNPLTTYTAVHGFFNLKEQANQEFLTFVFTYPFVFLKLVALRFIRYFSLIRPMGFWFYQTGFSQALFVASSAFAQALLFVCGFSGMLVAWRTRQLLWRYLVILALMAPIPLIATVVESRYRFQIYPFLALFGGYAIVQWEQKLSWFKQRYFMIPFLFFVIVSIIDLFLFSDVVLEHLNRLF</sequence>
<feature type="domain" description="Glycosyltransferase RgtA/B/C/D-like" evidence="9">
    <location>
        <begin position="76"/>
        <end position="230"/>
    </location>
</feature>
<dbReference type="GO" id="GO:0009103">
    <property type="term" value="P:lipopolysaccharide biosynthetic process"/>
    <property type="evidence" value="ECO:0007669"/>
    <property type="project" value="UniProtKB-ARBA"/>
</dbReference>
<evidence type="ECO:0000313" key="11">
    <source>
        <dbReference type="Proteomes" id="UP000177040"/>
    </source>
</evidence>
<evidence type="ECO:0000256" key="4">
    <source>
        <dbReference type="ARBA" id="ARBA00022679"/>
    </source>
</evidence>
<keyword evidence="5 8" id="KW-0812">Transmembrane</keyword>